<feature type="transmembrane region" description="Helical" evidence="1">
    <location>
        <begin position="292"/>
        <end position="312"/>
    </location>
</feature>
<dbReference type="EMBL" id="AEJF01000184">
    <property type="protein sequence ID" value="KLU22299.1"/>
    <property type="molecule type" value="Genomic_DNA"/>
</dbReference>
<dbReference type="RefSeq" id="WP_047896098.1">
    <property type="nucleotide sequence ID" value="NZ_AEJF01000184.1"/>
</dbReference>
<dbReference type="PATRIC" id="fig|908627.4.peg.6995"/>
<feature type="transmembrane region" description="Helical" evidence="1">
    <location>
        <begin position="318"/>
        <end position="340"/>
    </location>
</feature>
<dbReference type="Proteomes" id="UP000035963">
    <property type="component" value="Unassembled WGS sequence"/>
</dbReference>
<evidence type="ECO:0000313" key="2">
    <source>
        <dbReference type="EMBL" id="KLU22299.1"/>
    </source>
</evidence>
<dbReference type="OrthoDB" id="9089185at2"/>
<keyword evidence="1" id="KW-0812">Transmembrane</keyword>
<sequence length="357" mass="37832">MSDTDFYACTADDPSTLTGHYGLLGPGNSPWLGATGSYGSEVAPLMLNLGGKLYPADCATAARYLIAELKYDDKLTPQERLNDLAQLQQALRDAETTVNKTEFGKLYKEAQSVPGLTGDFLNALYSPSNVGATLATATGAAMSLVSKAPTSQLIDIPESTRQKLISWAKKGGNQGIKSARKRFGDSLKLVRVEGKWAFEIPVNKQAAGYVIKGRAAANVVRIPAYRQAALEALEARNRISIEGFSGTIGGRITGFHAGGLLALGPQAIFDAIDARNLRDFASLEAHSQPANAAGWLAGWGAGAMLPALVVALPFEVPVLAVIAVGFGVGLIVQVAVNHYYGKSIGDTWDRFAASHHW</sequence>
<proteinExistence type="predicted"/>
<name>A0A0J1CNX6_9BURK</name>
<accession>A0A0J1CNX6</accession>
<organism evidence="2 3">
    <name type="scientific">Caballeronia mineralivorans PML1(12)</name>
    <dbReference type="NCBI Taxonomy" id="908627"/>
    <lineage>
        <taxon>Bacteria</taxon>
        <taxon>Pseudomonadati</taxon>
        <taxon>Pseudomonadota</taxon>
        <taxon>Betaproteobacteria</taxon>
        <taxon>Burkholderiales</taxon>
        <taxon>Burkholderiaceae</taxon>
        <taxon>Caballeronia</taxon>
    </lineage>
</organism>
<gene>
    <name evidence="2" type="ORF">EOS_31375</name>
</gene>
<reference evidence="2 3" key="1">
    <citation type="journal article" date="2015" name="Genome Announc.">
        <title>Draft Genome Sequence of Burkholderia sp. Strain PML1(12), an Ectomycorrhizosphere-Inhabiting Bacterium with Effective Mineral-Weathering Ability.</title>
        <authorList>
            <person name="Uroz S."/>
            <person name="Oger P."/>
        </authorList>
    </citation>
    <scope>NUCLEOTIDE SEQUENCE [LARGE SCALE GENOMIC DNA]</scope>
    <source>
        <strain evidence="3">PML1(12)</strain>
    </source>
</reference>
<evidence type="ECO:0000313" key="3">
    <source>
        <dbReference type="Proteomes" id="UP000035963"/>
    </source>
</evidence>
<keyword evidence="1" id="KW-1133">Transmembrane helix</keyword>
<comment type="caution">
    <text evidence="2">The sequence shown here is derived from an EMBL/GenBank/DDBJ whole genome shotgun (WGS) entry which is preliminary data.</text>
</comment>
<protein>
    <submittedName>
        <fullName evidence="2">Uncharacterized protein</fullName>
    </submittedName>
</protein>
<evidence type="ECO:0000256" key="1">
    <source>
        <dbReference type="SAM" id="Phobius"/>
    </source>
</evidence>
<dbReference type="AlphaFoldDB" id="A0A0J1CNX6"/>
<keyword evidence="1" id="KW-0472">Membrane</keyword>
<keyword evidence="3" id="KW-1185">Reference proteome</keyword>